<sequence>MKALVTGGTGFLGRRLAIRLRDAGWEVTAMARRGDARQALHARGIRFLQADLRNKEAVLEACAGQDAVFHCGALSSSWGAYQKFYDTNVTGTAHVIEGCIRHGAARMIHVSTPSVCFGSGHRMNVRETDPLPARPASSYAATKQLAEDAVNRAVAAGLPAIIIRPRAVIGPGDTSILPRLIAANAQRRLPMIDQGRALIDLTYVDNVVDAMVLCQKAPADRIGRTYHISNGEPLPFAEAAQRLFRKLGQPLHAKRLSFAAAYTAASLMELTAALLPGSREPMLTRAVAGMIGRSQTLDIGAARSELGYTPHISIDEGLDAFAAWWRECSHDA</sequence>
<reference evidence="2" key="1">
    <citation type="submission" date="2021-06" db="EMBL/GenBank/DDBJ databases">
        <authorList>
            <person name="Criscuolo A."/>
        </authorList>
    </citation>
    <scope>NUCLEOTIDE SEQUENCE</scope>
    <source>
        <strain evidence="2">CIP111600</strain>
    </source>
</reference>
<dbReference type="InterPro" id="IPR051783">
    <property type="entry name" value="NAD(P)-dependent_oxidoreduct"/>
</dbReference>
<comment type="caution">
    <text evidence="2">The sequence shown here is derived from an EMBL/GenBank/DDBJ whole genome shotgun (WGS) entry which is preliminary data.</text>
</comment>
<keyword evidence="3" id="KW-1185">Reference proteome</keyword>
<accession>A0A916K418</accession>
<dbReference type="AlphaFoldDB" id="A0A916K418"/>
<dbReference type="RefSeq" id="WP_218094017.1">
    <property type="nucleotide sequence ID" value="NZ_CAJVAS010000022.1"/>
</dbReference>
<evidence type="ECO:0000313" key="3">
    <source>
        <dbReference type="Proteomes" id="UP000693672"/>
    </source>
</evidence>
<dbReference type="Pfam" id="PF01370">
    <property type="entry name" value="Epimerase"/>
    <property type="match status" value="1"/>
</dbReference>
<protein>
    <submittedName>
        <fullName evidence="2">2-alkyl-3-oxoalkanoate reductase</fullName>
        <ecNumber evidence="2">1.1.1.412</ecNumber>
    </submittedName>
</protein>
<dbReference type="InterPro" id="IPR001509">
    <property type="entry name" value="Epimerase_deHydtase"/>
</dbReference>
<name>A0A916K418_9BACL</name>
<dbReference type="PANTHER" id="PTHR48079:SF6">
    <property type="entry name" value="NAD(P)-BINDING DOMAIN-CONTAINING PROTEIN-RELATED"/>
    <property type="match status" value="1"/>
</dbReference>
<dbReference type="EMBL" id="CAJVAS010000022">
    <property type="protein sequence ID" value="CAG7642011.1"/>
    <property type="molecule type" value="Genomic_DNA"/>
</dbReference>
<evidence type="ECO:0000313" key="2">
    <source>
        <dbReference type="EMBL" id="CAG7642011.1"/>
    </source>
</evidence>
<feature type="domain" description="NAD-dependent epimerase/dehydratase" evidence="1">
    <location>
        <begin position="3"/>
        <end position="228"/>
    </location>
</feature>
<dbReference type="Proteomes" id="UP000693672">
    <property type="component" value="Unassembled WGS sequence"/>
</dbReference>
<evidence type="ECO:0000259" key="1">
    <source>
        <dbReference type="Pfam" id="PF01370"/>
    </source>
</evidence>
<organism evidence="2 3">
    <name type="scientific">Paenibacillus solanacearum</name>
    <dbReference type="NCBI Taxonomy" id="2048548"/>
    <lineage>
        <taxon>Bacteria</taxon>
        <taxon>Bacillati</taxon>
        <taxon>Bacillota</taxon>
        <taxon>Bacilli</taxon>
        <taxon>Bacillales</taxon>
        <taxon>Paenibacillaceae</taxon>
        <taxon>Paenibacillus</taxon>
    </lineage>
</organism>
<dbReference type="GO" id="GO:0004029">
    <property type="term" value="F:aldehyde dehydrogenase (NAD+) activity"/>
    <property type="evidence" value="ECO:0007669"/>
    <property type="project" value="TreeGrafter"/>
</dbReference>
<proteinExistence type="predicted"/>
<keyword evidence="2" id="KW-0560">Oxidoreductase</keyword>
<dbReference type="GO" id="GO:0005737">
    <property type="term" value="C:cytoplasm"/>
    <property type="evidence" value="ECO:0007669"/>
    <property type="project" value="TreeGrafter"/>
</dbReference>
<gene>
    <name evidence="2" type="primary">oleD_2</name>
    <name evidence="2" type="ORF">PAESOLCIP111_04293</name>
</gene>
<dbReference type="EC" id="1.1.1.412" evidence="2"/>
<dbReference type="PANTHER" id="PTHR48079">
    <property type="entry name" value="PROTEIN YEEZ"/>
    <property type="match status" value="1"/>
</dbReference>